<sequence>MLRIFSTHRLFAFLLTGLMITSCGGNTSSNTSSGGGGTNSGGGGTNSGGGGTTPQTLTVRVPSLNYTQTITKSTTINDITAARRDLATQCTSLAINFLNPFGSVVQVCNAEVEAAYNQAVAFIRN</sequence>
<keyword evidence="2" id="KW-1185">Reference proteome</keyword>
<accession>A0ACC5Q465</accession>
<dbReference type="EMBL" id="JADEWF010000035">
    <property type="protein sequence ID" value="MBE9219452.1"/>
    <property type="molecule type" value="Genomic_DNA"/>
</dbReference>
<gene>
    <name evidence="1" type="ORF">IQ222_11760</name>
</gene>
<evidence type="ECO:0000313" key="2">
    <source>
        <dbReference type="Proteomes" id="UP000597867"/>
    </source>
</evidence>
<dbReference type="Proteomes" id="UP000597867">
    <property type="component" value="Unassembled WGS sequence"/>
</dbReference>
<organism evidence="1 2">
    <name type="scientific">Dolichospermum flos-aquae LEGE 04289</name>
    <dbReference type="NCBI Taxonomy" id="1828708"/>
    <lineage>
        <taxon>Bacteria</taxon>
        <taxon>Bacillati</taxon>
        <taxon>Cyanobacteriota</taxon>
        <taxon>Cyanophyceae</taxon>
        <taxon>Nostocales</taxon>
        <taxon>Aphanizomenonaceae</taxon>
        <taxon>Dolichospermum</taxon>
    </lineage>
</organism>
<comment type="caution">
    <text evidence="1">The sequence shown here is derived from an EMBL/GenBank/DDBJ whole genome shotgun (WGS) entry which is preliminary data.</text>
</comment>
<proteinExistence type="predicted"/>
<evidence type="ECO:0000313" key="1">
    <source>
        <dbReference type="EMBL" id="MBE9219452.1"/>
    </source>
</evidence>
<name>A0ACC5Q465_DOLFA</name>
<protein>
    <submittedName>
        <fullName evidence="1">Uncharacterized protein</fullName>
    </submittedName>
</protein>
<reference evidence="1" key="1">
    <citation type="submission" date="2020-10" db="EMBL/GenBank/DDBJ databases">
        <authorList>
            <person name="Castelo-Branco R."/>
            <person name="Eusebio N."/>
            <person name="Adriana R."/>
            <person name="Vieira A."/>
            <person name="Brugerolle De Fraissinette N."/>
            <person name="Rezende De Castro R."/>
            <person name="Schneider M.P."/>
            <person name="Vasconcelos V."/>
            <person name="Leao P.N."/>
        </authorList>
    </citation>
    <scope>NUCLEOTIDE SEQUENCE</scope>
    <source>
        <strain evidence="1">LEGE 04289</strain>
    </source>
</reference>